<dbReference type="OrthoDB" id="1739831at2"/>
<feature type="region of interest" description="Disordered" evidence="1">
    <location>
        <begin position="110"/>
        <end position="131"/>
    </location>
</feature>
<dbReference type="STRING" id="585394.RHOM_12420"/>
<dbReference type="RefSeq" id="WP_014080603.1">
    <property type="nucleotide sequence ID" value="NC_015977.1"/>
</dbReference>
<proteinExistence type="predicted"/>
<dbReference type="AlphaFoldDB" id="G2T5A4"/>
<dbReference type="GeneID" id="93724216"/>
<dbReference type="EMBL" id="CP003040">
    <property type="protein sequence ID" value="AEN97592.1"/>
    <property type="molecule type" value="Genomic_DNA"/>
</dbReference>
<dbReference type="eggNOG" id="ENOG5032TKA">
    <property type="taxonomic scope" value="Bacteria"/>
</dbReference>
<name>G2T5A4_ROSHA</name>
<evidence type="ECO:0000313" key="2">
    <source>
        <dbReference type="EMBL" id="AEN97592.1"/>
    </source>
</evidence>
<dbReference type="BioCyc" id="RHOM585394:G1H02-2475-MONOMER"/>
<reference evidence="2 3" key="1">
    <citation type="journal article" date="2015" name="Genome Announc.">
        <title>Complete genome sequence of the human gut symbiont Roseburia hominis.</title>
        <authorList>
            <person name="Travis A.J."/>
            <person name="Kelly D."/>
            <person name="Flint H.J."/>
            <person name="Aminov R.I."/>
        </authorList>
    </citation>
    <scope>NUCLEOTIDE SEQUENCE [LARGE SCALE GENOMIC DNA]</scope>
    <source>
        <strain evidence="3">DSM 16839 / JCM 17582 / NCIMB 14029 / A2-183</strain>
    </source>
</reference>
<dbReference type="HOGENOM" id="CLU_137779_0_0_9"/>
<dbReference type="Proteomes" id="UP000008178">
    <property type="component" value="Chromosome"/>
</dbReference>
<organism evidence="2 3">
    <name type="scientific">Roseburia hominis (strain DSM 16839 / JCM 17582 / NCIMB 14029 / A2-183)</name>
    <dbReference type="NCBI Taxonomy" id="585394"/>
    <lineage>
        <taxon>Bacteria</taxon>
        <taxon>Bacillati</taxon>
        <taxon>Bacillota</taxon>
        <taxon>Clostridia</taxon>
        <taxon>Lachnospirales</taxon>
        <taxon>Lachnospiraceae</taxon>
        <taxon>Roseburia</taxon>
    </lineage>
</organism>
<accession>G2T5A4</accession>
<evidence type="ECO:0000256" key="1">
    <source>
        <dbReference type="SAM" id="MobiDB-lite"/>
    </source>
</evidence>
<sequence>MEVRNCRSCGRLFNYMGGAPLCPACQKKLEEKFQEVKAFLEENPNSSVETVAEELDVSVKQIRQWIREERLSLSVAGADGIVCETCGKPIRTGRFCEKCKNNMANALAESIHKPEPPQETERDKNRMRFLK</sequence>
<evidence type="ECO:0000313" key="3">
    <source>
        <dbReference type="Proteomes" id="UP000008178"/>
    </source>
</evidence>
<dbReference type="KEGG" id="rho:RHOM_12420"/>
<protein>
    <recommendedName>
        <fullName evidence="4">Flagellar protein</fullName>
    </recommendedName>
</protein>
<gene>
    <name evidence="2" type="ordered locus">RHOM_12420</name>
</gene>
<keyword evidence="3" id="KW-1185">Reference proteome</keyword>
<evidence type="ECO:0008006" key="4">
    <source>
        <dbReference type="Google" id="ProtNLM"/>
    </source>
</evidence>